<evidence type="ECO:0000313" key="7">
    <source>
        <dbReference type="Proteomes" id="UP001151699"/>
    </source>
</evidence>
<dbReference type="SUPFAM" id="SSF53474">
    <property type="entry name" value="alpha/beta-Hydrolases"/>
    <property type="match status" value="1"/>
</dbReference>
<proteinExistence type="inferred from homology"/>
<evidence type="ECO:0000256" key="1">
    <source>
        <dbReference type="ARBA" id="ARBA00004613"/>
    </source>
</evidence>
<dbReference type="InterPro" id="IPR013818">
    <property type="entry name" value="Lipase"/>
</dbReference>
<dbReference type="Pfam" id="PF00151">
    <property type="entry name" value="Lipase"/>
    <property type="match status" value="1"/>
</dbReference>
<gene>
    <name evidence="6" type="primary">Pnliprp2</name>
    <name evidence="6" type="ORF">Bhyg_13022</name>
</gene>
<dbReference type="PRINTS" id="PR00821">
    <property type="entry name" value="TAGLIPASE"/>
</dbReference>
<dbReference type="EMBL" id="WJQU01000003">
    <property type="protein sequence ID" value="KAJ6640272.1"/>
    <property type="molecule type" value="Genomic_DNA"/>
</dbReference>
<accession>A0A9Q0N0R7</accession>
<dbReference type="OrthoDB" id="199913at2759"/>
<dbReference type="Proteomes" id="UP001151699">
    <property type="component" value="Chromosome X"/>
</dbReference>
<feature type="domain" description="Lipase" evidence="5">
    <location>
        <begin position="62"/>
        <end position="322"/>
    </location>
</feature>
<dbReference type="GO" id="GO:0016042">
    <property type="term" value="P:lipid catabolic process"/>
    <property type="evidence" value="ECO:0007669"/>
    <property type="project" value="TreeGrafter"/>
</dbReference>
<reference evidence="6" key="1">
    <citation type="submission" date="2022-07" db="EMBL/GenBank/DDBJ databases">
        <authorList>
            <person name="Trinca V."/>
            <person name="Uliana J.V.C."/>
            <person name="Torres T.T."/>
            <person name="Ward R.J."/>
            <person name="Monesi N."/>
        </authorList>
    </citation>
    <scope>NUCLEOTIDE SEQUENCE</scope>
    <source>
        <strain evidence="6">HSMRA1968</strain>
        <tissue evidence="6">Whole embryos</tissue>
    </source>
</reference>
<comment type="similarity">
    <text evidence="2 4">Belongs to the AB hydrolase superfamily. Lipase family.</text>
</comment>
<name>A0A9Q0N0R7_9DIPT</name>
<keyword evidence="3" id="KW-0964">Secreted</keyword>
<dbReference type="PANTHER" id="PTHR11610">
    <property type="entry name" value="LIPASE"/>
    <property type="match status" value="1"/>
</dbReference>
<comment type="subcellular location">
    <subcellularLocation>
        <location evidence="1">Secreted</location>
    </subcellularLocation>
</comment>
<evidence type="ECO:0000259" key="5">
    <source>
        <dbReference type="Pfam" id="PF00151"/>
    </source>
</evidence>
<keyword evidence="7" id="KW-1185">Reference proteome</keyword>
<dbReference type="GO" id="GO:0016298">
    <property type="term" value="F:lipase activity"/>
    <property type="evidence" value="ECO:0007669"/>
    <property type="project" value="InterPro"/>
</dbReference>
<evidence type="ECO:0000256" key="3">
    <source>
        <dbReference type="ARBA" id="ARBA00022525"/>
    </source>
</evidence>
<dbReference type="Gene3D" id="3.40.50.1820">
    <property type="entry name" value="alpha/beta hydrolase"/>
    <property type="match status" value="1"/>
</dbReference>
<dbReference type="AlphaFoldDB" id="A0A9Q0N0R7"/>
<comment type="caution">
    <text evidence="6">The sequence shown here is derived from an EMBL/GenBank/DDBJ whole genome shotgun (WGS) entry which is preliminary data.</text>
</comment>
<dbReference type="PANTHER" id="PTHR11610:SF178">
    <property type="entry name" value="LIPASE MEMBER H-A-LIKE PROTEIN"/>
    <property type="match status" value="1"/>
</dbReference>
<dbReference type="GO" id="GO:0005615">
    <property type="term" value="C:extracellular space"/>
    <property type="evidence" value="ECO:0007669"/>
    <property type="project" value="TreeGrafter"/>
</dbReference>
<protein>
    <submittedName>
        <fullName evidence="6">Pancreatic lipase-related protein 2</fullName>
    </submittedName>
</protein>
<evidence type="ECO:0000313" key="6">
    <source>
        <dbReference type="EMBL" id="KAJ6640272.1"/>
    </source>
</evidence>
<dbReference type="InterPro" id="IPR029058">
    <property type="entry name" value="AB_hydrolase_fold"/>
</dbReference>
<organism evidence="6 7">
    <name type="scientific">Pseudolycoriella hygida</name>
    <dbReference type="NCBI Taxonomy" id="35572"/>
    <lineage>
        <taxon>Eukaryota</taxon>
        <taxon>Metazoa</taxon>
        <taxon>Ecdysozoa</taxon>
        <taxon>Arthropoda</taxon>
        <taxon>Hexapoda</taxon>
        <taxon>Insecta</taxon>
        <taxon>Pterygota</taxon>
        <taxon>Neoptera</taxon>
        <taxon>Endopterygota</taxon>
        <taxon>Diptera</taxon>
        <taxon>Nematocera</taxon>
        <taxon>Sciaroidea</taxon>
        <taxon>Sciaridae</taxon>
        <taxon>Pseudolycoriella</taxon>
    </lineage>
</organism>
<dbReference type="InterPro" id="IPR000734">
    <property type="entry name" value="TAG_lipase"/>
</dbReference>
<sequence>MASMIYLIHEYYKKRNTYHFGVQIVKQSVVVAIDPEYEILNRIKQVDQAIVNALGYFKNSETNFSTNDNDVTFWCSHRNQRDYRQVYINDSNITSKFNFSLPAAFLIHGWFDSVNRTWMNSTISAYIHNIDSNICGVDWTRLALTEYSIAATNTRIVAKQLVKFIQYLQLFSTVSLKHYTLIGHSFGAQVAGIAGHQLNGNVGRIIGLDPAGWLFTKPVPISTDERLDKSDAHFVQCIHTNANYFGIGATMNCGHQDFYPNDGLSPQPGCNEPANESGMTYFSITCSHFKAVQYFLFSLNPANMFKGWKCSLGYYWWEAGFCKSKNYDLFGMYSST</sequence>
<evidence type="ECO:0000256" key="4">
    <source>
        <dbReference type="RuleBase" id="RU004262"/>
    </source>
</evidence>
<evidence type="ECO:0000256" key="2">
    <source>
        <dbReference type="ARBA" id="ARBA00010701"/>
    </source>
</evidence>